<dbReference type="Gene3D" id="3.40.50.740">
    <property type="match status" value="1"/>
</dbReference>
<dbReference type="PROSITE" id="PS51318">
    <property type="entry name" value="TAT"/>
    <property type="match status" value="1"/>
</dbReference>
<dbReference type="Gene3D" id="3.30.70.20">
    <property type="match status" value="2"/>
</dbReference>
<dbReference type="InterPro" id="IPR017896">
    <property type="entry name" value="4Fe4S_Fe-S-bd"/>
</dbReference>
<evidence type="ECO:0000259" key="1">
    <source>
        <dbReference type="PROSITE" id="PS51379"/>
    </source>
</evidence>
<proteinExistence type="predicted"/>
<protein>
    <submittedName>
        <fullName evidence="2">TAT-variant-translocated molybdopterin oxidoreductase</fullName>
    </submittedName>
</protein>
<feature type="domain" description="4Fe-4S ferredoxin-type" evidence="1">
    <location>
        <begin position="818"/>
        <end position="848"/>
    </location>
</feature>
<dbReference type="Gene3D" id="3.30.2070.10">
    <property type="entry name" value="Formate dehydrogenase/DMSO reductase"/>
    <property type="match status" value="1"/>
</dbReference>
<name>A0ABW2L2V4_9BACT</name>
<sequence length="1103" mass="119996">MSKRTWQHPEVPADENTVSWRSVGQLENTPEFRTWLEREFPRGAAEMADNEDAETSRRSFLKLMGASTALAGFGMAACRRPESYILPYANAPEWVIPGKATYYASSFPRAEGATPLVVTTFEGRPTKLGPNTLHPDNSGTDAFAQASVLDLYNPARSKQVLRDGQPTSRKEFEKVFSELAKNSSAKVGVVFGRDDSPTRARLVKELTAKFNGNAKFYAYEALEGEAVKAFDGGQKLVVDFSKADRIVSLDCDFAGIDPVGPVTPFFSRRKPEGAGYDKKPSADSMNRLYAVESAFSLTGGMADHRLRVKPSQQLVVAAEIARQVGAGVNVGDVEAPDADTAKWVATMVADLKPGRSLVLAGSRAPEAIHLIVAAINAKLDNVGNDKPLKVARTDAGALAGIDQLVADLNGGSIETLILFTPSNPVYDAPSDLAFRDALAKATTSIHFGLRTDATARACNWHVPASHYLESWADARTASGVYTIVQPMIFPLYSECASEIEVLTALLSEDGTLLTGEGEEGAASPAYTAVRKTFEGIAGEGEAAWKKLLHDGFLADSKYEDDVINVADRIDAAIKAAPKGGELEVIFATDASVYDGRWIDNGWLQEAPDPISKISWDNVALIAPKTAKELGLYNEIVPLETDTAAVPPDKEGEHRTGKLISIKVGDKTLEIPVQIGFGQAENTIIVSLGYGQGYNADDELGRDTSGEANVSLVGVNSGFNAYPLRTSAAPYFAVLADKPAKTGVKYSLAATQEHHSMYGRSLAREISTMTDEKSHKDFDAQLANVKKQGIDSHMPPNVSLYKQEDRDGQPLISDKIHQWAMSIDLSSCMGCNACLVACQAENNIPIVGKEQLAKGREMHWIRMDRYFAAVNGDQDNPEMIPQPVACVQCESAPCETVCPVNATVHTEDGLNAMAYNRCIGTRYCANNCPYKARRFNFFDYNKRNPLVAHNLYRGPLGEKQVGTAAHLQRNPNVSVRMRGVMEKCTYCVQRLKDAKIRQKRGQKQEALESGDSTANTVNVHTLRIPVDSVKVACQEACPADAITFGNKLDETKSRMMRAKGVERNYDLLQYIGTAPRTSYLARVKNPNPAMADAPHIGRATIHMH</sequence>
<dbReference type="PANTHER" id="PTHR42783:SF3">
    <property type="entry name" value="GLUTAMATE SYNTHASE [NADPH] SMALL CHAIN-RELATED"/>
    <property type="match status" value="1"/>
</dbReference>
<reference evidence="3" key="1">
    <citation type="journal article" date="2019" name="Int. J. Syst. Evol. Microbiol.">
        <title>The Global Catalogue of Microorganisms (GCM) 10K type strain sequencing project: providing services to taxonomists for standard genome sequencing and annotation.</title>
        <authorList>
            <consortium name="The Broad Institute Genomics Platform"/>
            <consortium name="The Broad Institute Genome Sequencing Center for Infectious Disease"/>
            <person name="Wu L."/>
            <person name="Ma J."/>
        </authorList>
    </citation>
    <scope>NUCLEOTIDE SEQUENCE [LARGE SCALE GENOMIC DNA]</scope>
    <source>
        <strain evidence="3">CGMCC 4.1467</strain>
    </source>
</reference>
<dbReference type="InterPro" id="IPR006311">
    <property type="entry name" value="TAT_signal"/>
</dbReference>
<organism evidence="2 3">
    <name type="scientific">Haloferula chungangensis</name>
    <dbReference type="NCBI Taxonomy" id="1048331"/>
    <lineage>
        <taxon>Bacteria</taxon>
        <taxon>Pseudomonadati</taxon>
        <taxon>Verrucomicrobiota</taxon>
        <taxon>Verrucomicrobiia</taxon>
        <taxon>Verrucomicrobiales</taxon>
        <taxon>Verrucomicrobiaceae</taxon>
        <taxon>Haloferula</taxon>
    </lineage>
</organism>
<gene>
    <name evidence="2" type="ORF">ACFQY0_01625</name>
</gene>
<feature type="domain" description="4Fe-4S ferredoxin-type" evidence="1">
    <location>
        <begin position="876"/>
        <end position="907"/>
    </location>
</feature>
<dbReference type="RefSeq" id="WP_379708392.1">
    <property type="nucleotide sequence ID" value="NZ_JBHTBS010000001.1"/>
</dbReference>
<dbReference type="Proteomes" id="UP001596472">
    <property type="component" value="Unassembled WGS sequence"/>
</dbReference>
<dbReference type="Pfam" id="PF12838">
    <property type="entry name" value="Fer4_7"/>
    <property type="match status" value="1"/>
</dbReference>
<dbReference type="NCBIfam" id="TIGR04519">
    <property type="entry name" value="MoCo_extend_TAT"/>
    <property type="match status" value="1"/>
</dbReference>
<dbReference type="PROSITE" id="PS51379">
    <property type="entry name" value="4FE4S_FER_2"/>
    <property type="match status" value="3"/>
</dbReference>
<dbReference type="EMBL" id="JBHTBS010000001">
    <property type="protein sequence ID" value="MFC7335861.1"/>
    <property type="molecule type" value="Genomic_DNA"/>
</dbReference>
<feature type="domain" description="4Fe-4S ferredoxin-type" evidence="1">
    <location>
        <begin position="908"/>
        <end position="937"/>
    </location>
</feature>
<dbReference type="PANTHER" id="PTHR42783">
    <property type="entry name" value="GLUTAMATE SYNTHASE [NADPH] SMALL CHAIN"/>
    <property type="match status" value="1"/>
</dbReference>
<dbReference type="InterPro" id="IPR030948">
    <property type="entry name" value="TAT_var_transloc_signal_dom"/>
</dbReference>
<evidence type="ECO:0000313" key="2">
    <source>
        <dbReference type="EMBL" id="MFC7335861.1"/>
    </source>
</evidence>
<accession>A0ABW2L2V4</accession>
<dbReference type="SUPFAM" id="SSF53706">
    <property type="entry name" value="Formate dehydrogenase/DMSO reductase, domains 1-3"/>
    <property type="match status" value="1"/>
</dbReference>
<dbReference type="CDD" id="cd10551">
    <property type="entry name" value="PsrB"/>
    <property type="match status" value="1"/>
</dbReference>
<keyword evidence="3" id="KW-1185">Reference proteome</keyword>
<comment type="caution">
    <text evidence="2">The sequence shown here is derived from an EMBL/GenBank/DDBJ whole genome shotgun (WGS) entry which is preliminary data.</text>
</comment>
<dbReference type="SUPFAM" id="SSF54862">
    <property type="entry name" value="4Fe-4S ferredoxins"/>
    <property type="match status" value="1"/>
</dbReference>
<evidence type="ECO:0000313" key="3">
    <source>
        <dbReference type="Proteomes" id="UP001596472"/>
    </source>
</evidence>